<gene>
    <name evidence="3" type="ORF">SAMN05216167_101986</name>
</gene>
<name>A0A1I1IW25_9BACT</name>
<dbReference type="InterPro" id="IPR050463">
    <property type="entry name" value="Gfo/Idh/MocA_oxidrdct_glycsds"/>
</dbReference>
<proteinExistence type="predicted"/>
<dbReference type="SUPFAM" id="SSF55347">
    <property type="entry name" value="Glyceraldehyde-3-phosphate dehydrogenase-like, C-terminal domain"/>
    <property type="match status" value="1"/>
</dbReference>
<dbReference type="RefSeq" id="WP_093823417.1">
    <property type="nucleotide sequence ID" value="NZ_FOLQ01000001.1"/>
</dbReference>
<feature type="domain" description="Gfo/Idh/MocA-like oxidoreductase C-terminal" evidence="2">
    <location>
        <begin position="204"/>
        <end position="409"/>
    </location>
</feature>
<dbReference type="OrthoDB" id="9763611at2"/>
<dbReference type="InterPro" id="IPR000683">
    <property type="entry name" value="Gfo/Idh/MocA-like_OxRdtase_N"/>
</dbReference>
<dbReference type="Proteomes" id="UP000198598">
    <property type="component" value="Unassembled WGS sequence"/>
</dbReference>
<evidence type="ECO:0000259" key="2">
    <source>
        <dbReference type="Pfam" id="PF02894"/>
    </source>
</evidence>
<dbReference type="Pfam" id="PF02894">
    <property type="entry name" value="GFO_IDH_MocA_C"/>
    <property type="match status" value="1"/>
</dbReference>
<sequence length="443" mass="48849">MNRREFVQNTAVAGLATQILPFSIYGRNAPSEKVIIGLIGTQSRGSWLAGLFSKLPGAEVGYICDVEDGAIANGLKAVEKAGQKRKPTVIKDLRKLLEQKDLDAVAIATPDHWHAPAAILACSAGKHVYVEKPCGHNPQEGEWLLEAARKHKRIVQMGSQRRSWPTLQEAHKAIRDGAIGKPYFARAWYYNNRKSIGNGKPIAVPATLDWNLWQGPAPRKGYQDNVVPYNWHWFWNWGTGEACNNGTHEIDCCRWLMGLDFPTKITSSGGRYAYTTDDWQTPDTQVASFEFGNKATITWEGLSCQGYGPEKSGRGFTIYGDKGVLSAPESGPAYQILDLGGKLIKDVQNDEPANAATNTISAGGERLDAYHLTNFLESVRGTAKPNADIAEGHKSVLLCHLANISQRTGSILHTDPTNGHILQDKEAMKLWSREYEKGWKPVV</sequence>
<accession>A0A1I1IW25</accession>
<dbReference type="STRING" id="662367.SAMN05216167_101986"/>
<dbReference type="GO" id="GO:0000166">
    <property type="term" value="F:nucleotide binding"/>
    <property type="evidence" value="ECO:0007669"/>
    <property type="project" value="InterPro"/>
</dbReference>
<dbReference type="SUPFAM" id="SSF51735">
    <property type="entry name" value="NAD(P)-binding Rossmann-fold domains"/>
    <property type="match status" value="1"/>
</dbReference>
<dbReference type="AlphaFoldDB" id="A0A1I1IW25"/>
<dbReference type="PANTHER" id="PTHR43818:SF5">
    <property type="entry name" value="OXIDOREDUCTASE FAMILY PROTEIN"/>
    <property type="match status" value="1"/>
</dbReference>
<dbReference type="EMBL" id="FOLQ01000001">
    <property type="protein sequence ID" value="SFC37923.1"/>
    <property type="molecule type" value="Genomic_DNA"/>
</dbReference>
<organism evidence="3 4">
    <name type="scientific">Spirosoma endophyticum</name>
    <dbReference type="NCBI Taxonomy" id="662367"/>
    <lineage>
        <taxon>Bacteria</taxon>
        <taxon>Pseudomonadati</taxon>
        <taxon>Bacteroidota</taxon>
        <taxon>Cytophagia</taxon>
        <taxon>Cytophagales</taxon>
        <taxon>Cytophagaceae</taxon>
        <taxon>Spirosoma</taxon>
    </lineage>
</organism>
<protein>
    <submittedName>
        <fullName evidence="3">Predicted dehydrogenase</fullName>
    </submittedName>
</protein>
<feature type="domain" description="Gfo/Idh/MocA-like oxidoreductase N-terminal" evidence="1">
    <location>
        <begin position="70"/>
        <end position="158"/>
    </location>
</feature>
<dbReference type="InterPro" id="IPR004104">
    <property type="entry name" value="Gfo/Idh/MocA-like_OxRdtase_C"/>
</dbReference>
<dbReference type="Gene3D" id="3.40.50.720">
    <property type="entry name" value="NAD(P)-binding Rossmann-like Domain"/>
    <property type="match status" value="1"/>
</dbReference>
<dbReference type="InterPro" id="IPR036291">
    <property type="entry name" value="NAD(P)-bd_dom_sf"/>
</dbReference>
<dbReference type="Pfam" id="PF01408">
    <property type="entry name" value="GFO_IDH_MocA"/>
    <property type="match status" value="1"/>
</dbReference>
<dbReference type="PANTHER" id="PTHR43818">
    <property type="entry name" value="BCDNA.GH03377"/>
    <property type="match status" value="1"/>
</dbReference>
<evidence type="ECO:0000313" key="3">
    <source>
        <dbReference type="EMBL" id="SFC37923.1"/>
    </source>
</evidence>
<keyword evidence="4" id="KW-1185">Reference proteome</keyword>
<reference evidence="3 4" key="1">
    <citation type="submission" date="2016-10" db="EMBL/GenBank/DDBJ databases">
        <authorList>
            <person name="de Groot N.N."/>
        </authorList>
    </citation>
    <scope>NUCLEOTIDE SEQUENCE [LARGE SCALE GENOMIC DNA]</scope>
    <source>
        <strain evidence="3 4">DSM 26130</strain>
    </source>
</reference>
<evidence type="ECO:0000259" key="1">
    <source>
        <dbReference type="Pfam" id="PF01408"/>
    </source>
</evidence>
<dbReference type="Gene3D" id="3.30.360.10">
    <property type="entry name" value="Dihydrodipicolinate Reductase, domain 2"/>
    <property type="match status" value="1"/>
</dbReference>
<evidence type="ECO:0000313" key="4">
    <source>
        <dbReference type="Proteomes" id="UP000198598"/>
    </source>
</evidence>